<dbReference type="Pfam" id="PF12277">
    <property type="entry name" value="DUF3618"/>
    <property type="match status" value="1"/>
</dbReference>
<evidence type="ECO:0000256" key="1">
    <source>
        <dbReference type="SAM" id="MobiDB-lite"/>
    </source>
</evidence>
<dbReference type="EMBL" id="LAJE02000401">
    <property type="protein sequence ID" value="OEO28029.1"/>
    <property type="molecule type" value="Genomic_DNA"/>
</dbReference>
<protein>
    <recommendedName>
        <fullName evidence="4">Nutrient deprivation-induced protein</fullName>
    </recommendedName>
</protein>
<dbReference type="AlphaFoldDB" id="A0A1E5XHF8"/>
<feature type="region of interest" description="Disordered" evidence="1">
    <location>
        <begin position="1"/>
        <end position="27"/>
    </location>
</feature>
<evidence type="ECO:0008006" key="4">
    <source>
        <dbReference type="Google" id="ProtNLM"/>
    </source>
</evidence>
<comment type="caution">
    <text evidence="2">The sequence shown here is derived from an EMBL/GenBank/DDBJ whole genome shotgun (WGS) entry which is preliminary data.</text>
</comment>
<dbReference type="Proteomes" id="UP000095463">
    <property type="component" value="Unassembled WGS sequence"/>
</dbReference>
<sequence length="322" mass="34966">MSSYGKDSAQLEREVEQQRQRVEDRIGEIKDRLSPGQLVDELLSYSKDGGQHFAANLGHTVSNNPLPAALLGISLVWLMTGQGPKLSAPNPAPQPSRYRSDYPYATVSGGLRRVNHAADDSGKWFSEFQDARGKRYKAESNELGHRAGEFVDDAGRKFGGFIDEAGHRLQDFQDEAGNRIDEAAGWASHAWHDLRHQVGDMLDGVQQQARNMGSSAQHQTDRATRVVMDTFQNQPLVAGALAFAAGAALGAALPHTEQEDKAVGELADEVRGKAIDVASEVYEEGKTRVADLYEKGKDGAAKVYDETVKAVGDSVNGTPDLH</sequence>
<dbReference type="RefSeq" id="WP_069912605.1">
    <property type="nucleotide sequence ID" value="NZ_LAJE02000401.1"/>
</dbReference>
<keyword evidence="3" id="KW-1185">Reference proteome</keyword>
<feature type="compositionally biased region" description="Basic and acidic residues" evidence="1">
    <location>
        <begin position="9"/>
        <end position="27"/>
    </location>
</feature>
<dbReference type="OrthoDB" id="7471221at2"/>
<evidence type="ECO:0000313" key="2">
    <source>
        <dbReference type="EMBL" id="OEO28029.1"/>
    </source>
</evidence>
<name>A0A1E5XHF8_9HYPH</name>
<proteinExistence type="predicted"/>
<reference evidence="2 3" key="1">
    <citation type="journal article" date="2015" name="Genome Announc.">
        <title>Genome Assemblies of Three Soil-Associated Devosia species: D. insulae, D. limi, and D. soli.</title>
        <authorList>
            <person name="Hassan Y.I."/>
            <person name="Lepp D."/>
            <person name="Zhou T."/>
        </authorList>
    </citation>
    <scope>NUCLEOTIDE SEQUENCE [LARGE SCALE GENOMIC DNA]</scope>
    <source>
        <strain evidence="2 3">DS-56</strain>
    </source>
</reference>
<dbReference type="InterPro" id="IPR022062">
    <property type="entry name" value="DUF3618"/>
</dbReference>
<accession>A0A1E5XHF8</accession>
<evidence type="ECO:0000313" key="3">
    <source>
        <dbReference type="Proteomes" id="UP000095463"/>
    </source>
</evidence>
<gene>
    <name evidence="2" type="ORF">VW23_006430</name>
</gene>
<organism evidence="2 3">
    <name type="scientific">Devosia insulae DS-56</name>
    <dbReference type="NCBI Taxonomy" id="1116389"/>
    <lineage>
        <taxon>Bacteria</taxon>
        <taxon>Pseudomonadati</taxon>
        <taxon>Pseudomonadota</taxon>
        <taxon>Alphaproteobacteria</taxon>
        <taxon>Hyphomicrobiales</taxon>
        <taxon>Devosiaceae</taxon>
        <taxon>Devosia</taxon>
    </lineage>
</organism>